<reference evidence="1 2" key="1">
    <citation type="journal article" date="2014" name="Int. J. Syst. Evol. Microbiol.">
        <title>Listeria floridensis sp. nov., Listeria aquatica sp. nov., Listeria cornellensis sp. nov., Listeria riparia sp. nov. and Listeria grandensis sp. nov., from agricultural and natural environments.</title>
        <authorList>
            <person name="den Bakker H.C."/>
            <person name="Warchocki S."/>
            <person name="Wright E.M."/>
            <person name="Allred A.F."/>
            <person name="Ahlstrom C."/>
            <person name="Manuel C.S."/>
            <person name="Stasiewicz M.J."/>
            <person name="Burrell A."/>
            <person name="Roof S."/>
            <person name="Strawn L."/>
            <person name="Fortes E.D."/>
            <person name="Nightingale K.K."/>
            <person name="Kephart D."/>
            <person name="Wiedmann M."/>
        </authorList>
    </citation>
    <scope>NUCLEOTIDE SEQUENCE [LARGE SCALE GENOMIC DNA]</scope>
    <source>
        <strain evidence="1 2">FSL S10-1204</strain>
    </source>
</reference>
<dbReference type="AlphaFoldDB" id="W7DBU6"/>
<evidence type="ECO:0000313" key="1">
    <source>
        <dbReference type="EMBL" id="EUJ46717.1"/>
    </source>
</evidence>
<accession>W7DBU6</accession>
<protein>
    <submittedName>
        <fullName evidence="1">Uncharacterized protein</fullName>
    </submittedName>
</protein>
<dbReference type="Proteomes" id="UP000019248">
    <property type="component" value="Unassembled WGS sequence"/>
</dbReference>
<gene>
    <name evidence="1" type="ORF">PRIP_00244</name>
</gene>
<proteinExistence type="predicted"/>
<comment type="caution">
    <text evidence="1">The sequence shown here is derived from an EMBL/GenBank/DDBJ whole genome shotgun (WGS) entry which is preliminary data.</text>
</comment>
<dbReference type="EMBL" id="AODL01000002">
    <property type="protein sequence ID" value="EUJ46717.1"/>
    <property type="molecule type" value="Genomic_DNA"/>
</dbReference>
<organism evidence="1 2">
    <name type="scientific">Listeria riparia FSL S10-1204</name>
    <dbReference type="NCBI Taxonomy" id="1265816"/>
    <lineage>
        <taxon>Bacteria</taxon>
        <taxon>Bacillati</taxon>
        <taxon>Bacillota</taxon>
        <taxon>Bacilli</taxon>
        <taxon>Bacillales</taxon>
        <taxon>Listeriaceae</taxon>
        <taxon>Listeria</taxon>
    </lineage>
</organism>
<sequence>MKAVTLAFAVRVTISEGLAREARLTKKAIQKKKQQKKTTDSRTTIYLSVSILSIPELSKQLKLLFSWRNTK</sequence>
<evidence type="ECO:0000313" key="2">
    <source>
        <dbReference type="Proteomes" id="UP000019248"/>
    </source>
</evidence>
<keyword evidence="2" id="KW-1185">Reference proteome</keyword>
<name>W7DBU6_9LIST</name>